<dbReference type="SUPFAM" id="SSF141562">
    <property type="entry name" value="At5g01610-like"/>
    <property type="match status" value="1"/>
</dbReference>
<dbReference type="AlphaFoldDB" id="A0AAQ3Q539"/>
<evidence type="ECO:0000313" key="2">
    <source>
        <dbReference type="Proteomes" id="UP001327560"/>
    </source>
</evidence>
<dbReference type="PANTHER" id="PTHR31676:SF20">
    <property type="entry name" value="T19F6.7 PROTEIN"/>
    <property type="match status" value="1"/>
</dbReference>
<evidence type="ECO:0008006" key="3">
    <source>
        <dbReference type="Google" id="ProtNLM"/>
    </source>
</evidence>
<accession>A0AAQ3Q539</accession>
<dbReference type="InterPro" id="IPR007493">
    <property type="entry name" value="DUF538"/>
</dbReference>
<gene>
    <name evidence="1" type="ORF">Cni_G07712</name>
</gene>
<evidence type="ECO:0000313" key="1">
    <source>
        <dbReference type="EMBL" id="WOK99000.1"/>
    </source>
</evidence>
<name>A0AAQ3Q539_9LILI</name>
<sequence length="207" mass="23568">MALVREEENAMAMFNVVESNCCRDNDDTEEVDGNEVGIGGETHLKLHSEFKPSTMGSLVAANESREGAEIIHGADECYRRSLMMLQELGFSKGVLPLKNLEECGWVKETGFMWMKQKEPYEHFFKGTNTRVRFEKEVTLFVEKKRMKKMTGLRSKQVLLWVPIVEMGLNEPDEAKIYFKSAVGIGRSFPVSAFDEEKEKVEGEKIDA</sequence>
<protein>
    <recommendedName>
        <fullName evidence="3">DUF538 domain-containing protein</fullName>
    </recommendedName>
</protein>
<dbReference type="InterPro" id="IPR036758">
    <property type="entry name" value="At5g01610-like"/>
</dbReference>
<keyword evidence="2" id="KW-1185">Reference proteome</keyword>
<organism evidence="1 2">
    <name type="scientific">Canna indica</name>
    <name type="common">Indian-shot</name>
    <dbReference type="NCBI Taxonomy" id="4628"/>
    <lineage>
        <taxon>Eukaryota</taxon>
        <taxon>Viridiplantae</taxon>
        <taxon>Streptophyta</taxon>
        <taxon>Embryophyta</taxon>
        <taxon>Tracheophyta</taxon>
        <taxon>Spermatophyta</taxon>
        <taxon>Magnoliopsida</taxon>
        <taxon>Liliopsida</taxon>
        <taxon>Zingiberales</taxon>
        <taxon>Cannaceae</taxon>
        <taxon>Canna</taxon>
    </lineage>
</organism>
<reference evidence="1 2" key="1">
    <citation type="submission" date="2023-10" db="EMBL/GenBank/DDBJ databases">
        <title>Chromosome-scale genome assembly provides insights into flower coloration mechanisms of Canna indica.</title>
        <authorList>
            <person name="Li C."/>
        </authorList>
    </citation>
    <scope>NUCLEOTIDE SEQUENCE [LARGE SCALE GENOMIC DNA]</scope>
    <source>
        <tissue evidence="1">Flower</tissue>
    </source>
</reference>
<dbReference type="Proteomes" id="UP001327560">
    <property type="component" value="Chromosome 2"/>
</dbReference>
<dbReference type="Pfam" id="PF04398">
    <property type="entry name" value="DUF538"/>
    <property type="match status" value="1"/>
</dbReference>
<dbReference type="Gene3D" id="2.30.240.10">
    <property type="entry name" value="At5g01610-like"/>
    <property type="match status" value="1"/>
</dbReference>
<dbReference type="EMBL" id="CP136891">
    <property type="protein sequence ID" value="WOK99000.1"/>
    <property type="molecule type" value="Genomic_DNA"/>
</dbReference>
<proteinExistence type="predicted"/>
<dbReference type="PANTHER" id="PTHR31676">
    <property type="entry name" value="T31J12.3 PROTEIN-RELATED"/>
    <property type="match status" value="1"/>
</dbReference>